<feature type="region of interest" description="Disordered" evidence="1">
    <location>
        <begin position="1"/>
        <end position="35"/>
    </location>
</feature>
<feature type="compositionally biased region" description="Basic and acidic residues" evidence="1">
    <location>
        <begin position="1"/>
        <end position="31"/>
    </location>
</feature>
<sequence>MYTHRREREKVGERERDNDEREREREGGGRENRRRWGCRFSGELQAAAVVMKTKMMYCSSSSPNVGQQKSNSPITISILDYIAIKFTGT</sequence>
<evidence type="ECO:0000256" key="1">
    <source>
        <dbReference type="SAM" id="MobiDB-lite"/>
    </source>
</evidence>
<keyword evidence="3" id="KW-1185">Reference proteome</keyword>
<organism evidence="2 3">
    <name type="scientific">Helianthus annuus</name>
    <name type="common">Common sunflower</name>
    <dbReference type="NCBI Taxonomy" id="4232"/>
    <lineage>
        <taxon>Eukaryota</taxon>
        <taxon>Viridiplantae</taxon>
        <taxon>Streptophyta</taxon>
        <taxon>Embryophyta</taxon>
        <taxon>Tracheophyta</taxon>
        <taxon>Spermatophyta</taxon>
        <taxon>Magnoliopsida</taxon>
        <taxon>eudicotyledons</taxon>
        <taxon>Gunneridae</taxon>
        <taxon>Pentapetalae</taxon>
        <taxon>asterids</taxon>
        <taxon>campanulids</taxon>
        <taxon>Asterales</taxon>
        <taxon>Asteraceae</taxon>
        <taxon>Asteroideae</taxon>
        <taxon>Heliantheae alliance</taxon>
        <taxon>Heliantheae</taxon>
        <taxon>Helianthus</taxon>
    </lineage>
</organism>
<comment type="caution">
    <text evidence="2">The sequence shown here is derived from an EMBL/GenBank/DDBJ whole genome shotgun (WGS) entry which is preliminary data.</text>
</comment>
<accession>A0A9K3P2V0</accession>
<reference evidence="2" key="1">
    <citation type="journal article" date="2017" name="Nature">
        <title>The sunflower genome provides insights into oil metabolism, flowering and Asterid evolution.</title>
        <authorList>
            <person name="Badouin H."/>
            <person name="Gouzy J."/>
            <person name="Grassa C.J."/>
            <person name="Murat F."/>
            <person name="Staton S.E."/>
            <person name="Cottret L."/>
            <person name="Lelandais-Briere C."/>
            <person name="Owens G.L."/>
            <person name="Carrere S."/>
            <person name="Mayjonade B."/>
            <person name="Legrand L."/>
            <person name="Gill N."/>
            <person name="Kane N.C."/>
            <person name="Bowers J.E."/>
            <person name="Hubner S."/>
            <person name="Bellec A."/>
            <person name="Berard A."/>
            <person name="Berges H."/>
            <person name="Blanchet N."/>
            <person name="Boniface M.C."/>
            <person name="Brunel D."/>
            <person name="Catrice O."/>
            <person name="Chaidir N."/>
            <person name="Claudel C."/>
            <person name="Donnadieu C."/>
            <person name="Faraut T."/>
            <person name="Fievet G."/>
            <person name="Helmstetter N."/>
            <person name="King M."/>
            <person name="Knapp S.J."/>
            <person name="Lai Z."/>
            <person name="Le Paslier M.C."/>
            <person name="Lippi Y."/>
            <person name="Lorenzon L."/>
            <person name="Mandel J.R."/>
            <person name="Marage G."/>
            <person name="Marchand G."/>
            <person name="Marquand E."/>
            <person name="Bret-Mestries E."/>
            <person name="Morien E."/>
            <person name="Nambeesan S."/>
            <person name="Nguyen T."/>
            <person name="Pegot-Espagnet P."/>
            <person name="Pouilly N."/>
            <person name="Raftis F."/>
            <person name="Sallet E."/>
            <person name="Schiex T."/>
            <person name="Thomas J."/>
            <person name="Vandecasteele C."/>
            <person name="Vares D."/>
            <person name="Vear F."/>
            <person name="Vautrin S."/>
            <person name="Crespi M."/>
            <person name="Mangin B."/>
            <person name="Burke J.M."/>
            <person name="Salse J."/>
            <person name="Munos S."/>
            <person name="Vincourt P."/>
            <person name="Rieseberg L.H."/>
            <person name="Langlade N.B."/>
        </authorList>
    </citation>
    <scope>NUCLEOTIDE SEQUENCE</scope>
    <source>
        <tissue evidence="2">Leaves</tissue>
    </source>
</reference>
<protein>
    <submittedName>
        <fullName evidence="2">Uncharacterized protein</fullName>
    </submittedName>
</protein>
<dbReference type="EMBL" id="MNCJ02000316">
    <property type="protein sequence ID" value="KAF5822006.1"/>
    <property type="molecule type" value="Genomic_DNA"/>
</dbReference>
<evidence type="ECO:0000313" key="3">
    <source>
        <dbReference type="Proteomes" id="UP000215914"/>
    </source>
</evidence>
<proteinExistence type="predicted"/>
<gene>
    <name evidence="2" type="ORF">HanXRQr2_Chr01g0021471</name>
</gene>
<evidence type="ECO:0000313" key="2">
    <source>
        <dbReference type="EMBL" id="KAF5822006.1"/>
    </source>
</evidence>
<name>A0A9K3P2V0_HELAN</name>
<dbReference type="Proteomes" id="UP000215914">
    <property type="component" value="Unassembled WGS sequence"/>
</dbReference>
<dbReference type="Gramene" id="mRNA:HanXRQr2_Chr01g0021471">
    <property type="protein sequence ID" value="CDS:HanXRQr2_Chr01g0021471.1"/>
    <property type="gene ID" value="HanXRQr2_Chr01g0021471"/>
</dbReference>
<reference evidence="2" key="2">
    <citation type="submission" date="2020-06" db="EMBL/GenBank/DDBJ databases">
        <title>Helianthus annuus Genome sequencing and assembly Release 2.</title>
        <authorList>
            <person name="Gouzy J."/>
            <person name="Langlade N."/>
            <person name="Munos S."/>
        </authorList>
    </citation>
    <scope>NUCLEOTIDE SEQUENCE</scope>
    <source>
        <tissue evidence="2">Leaves</tissue>
    </source>
</reference>
<dbReference type="AlphaFoldDB" id="A0A9K3P2V0"/>